<proteinExistence type="predicted"/>
<dbReference type="SMART" id="SM00248">
    <property type="entry name" value="ANK"/>
    <property type="match status" value="11"/>
</dbReference>
<feature type="repeat" description="ANK" evidence="3">
    <location>
        <begin position="566"/>
        <end position="598"/>
    </location>
</feature>
<evidence type="ECO:0000256" key="1">
    <source>
        <dbReference type="ARBA" id="ARBA00022737"/>
    </source>
</evidence>
<keyword evidence="1" id="KW-0677">Repeat</keyword>
<feature type="region of interest" description="Disordered" evidence="4">
    <location>
        <begin position="521"/>
        <end position="551"/>
    </location>
</feature>
<dbReference type="Pfam" id="PF00023">
    <property type="entry name" value="Ank"/>
    <property type="match status" value="2"/>
</dbReference>
<dbReference type="RefSeq" id="XP_005098393.2">
    <property type="nucleotide sequence ID" value="XM_005098336.3"/>
</dbReference>
<sequence length="947" mass="103812">MTGGDVWIAGCANAPRLKFSCSEGVLRMSVETSIVSSTVPSTTSPCQRLTADQVCFHPGIRKQMAPRYTQSRDVSRDKILLQPSLQDKDTIFKLANNPKDFVDIQKKLQTLDFNVNTECDNAGDFLLHIAVRKGLAQLPLLMALVKIQGADIELCNADGMTPLMLTAAVGNCVLCDVLICLFGADPNKPNPQSGQSALHYAAEGNHRKTVECLIRRGADVNIEAHDGLRPDDIPACLAATDDCREIIAFNRVQRLEMLSELVRKGEVVSTQLLPSDLCVVDSDGHTLVMVAAIHNRFQTLHNLLEVSQATINAQHSRTGMTVLGIAAQMGNVDTISVLLRHDANPTIADMNGYLPLHHAVLHNHEHAVDVFLDHFPKSYVGLHKAVRLCKKTSIHLKLKAAWEKRQEEIVTPKMLGCALNGDAGELFLLLDEGDNINPKSGTGNWPLYLAVENGHLDVLKLLCERGGDIRKRHPTTGATALHVAAKMGHQTIVSYLLGYCRQSIESKSMFDSAPALNAAGGSSGMHSMSRSSSGFIKSPGSQRSLDSPEKPREYRKLLDINAVDRDNKTALQLAAERGYSRIVELLLFHGATTAMLDAEGQLVTCRQYEGVRIMIESHRQQHTRQVIKCVMDKSRKALALLQQIWLPKFDHHLRNKEGDTPLMVAAATGRLPIIRFLLESAVYPEVAQYESDCADDSDADSGVLDPTSSSSKDPLKQDDEFQTSHDVSSSIFTGPEFVSDTRFERASSPQVQVTTGLADSTELFYQTRLSRIVNDANRPKGLSIYHDGLISHVCAVNLTTGYTALHHAVRGAGDIPQVLSLLLEYDPTPINVQDNRGETAIHLACKLGRKKCVEMLLARSDIDLNVRTLEGHLPEEVANLKTIHKMIERQRMFMPAPVESGLLTPHDGGSIGGSDRSPSITGSTVNFEKVHSRYEALKQGSALDRAS</sequence>
<feature type="repeat" description="ANK" evidence="3">
    <location>
        <begin position="442"/>
        <end position="474"/>
    </location>
</feature>
<feature type="region of interest" description="Disordered" evidence="4">
    <location>
        <begin position="693"/>
        <end position="727"/>
    </location>
</feature>
<dbReference type="Pfam" id="PF12796">
    <property type="entry name" value="Ank_2"/>
    <property type="match status" value="4"/>
</dbReference>
<feature type="repeat" description="ANK" evidence="3">
    <location>
        <begin position="318"/>
        <end position="350"/>
    </location>
</feature>
<keyword evidence="5" id="KW-1185">Reference proteome</keyword>
<evidence type="ECO:0000256" key="2">
    <source>
        <dbReference type="ARBA" id="ARBA00023043"/>
    </source>
</evidence>
<dbReference type="PANTHER" id="PTHR24166:SF52">
    <property type="entry name" value="ANKYRIN REPEAT DOMAIN-CONTAINING PROTEIN 65"/>
    <property type="match status" value="1"/>
</dbReference>
<evidence type="ECO:0000256" key="4">
    <source>
        <dbReference type="SAM" id="MobiDB-lite"/>
    </source>
</evidence>
<feature type="repeat" description="ANK" evidence="3">
    <location>
        <begin position="476"/>
        <end position="497"/>
    </location>
</feature>
<evidence type="ECO:0000256" key="3">
    <source>
        <dbReference type="PROSITE-ProRule" id="PRU00023"/>
    </source>
</evidence>
<keyword evidence="2 3" id="KW-0040">ANK repeat</keyword>
<dbReference type="InterPro" id="IPR002110">
    <property type="entry name" value="Ankyrin_rpt"/>
</dbReference>
<reference evidence="6" key="1">
    <citation type="submission" date="2025-08" db="UniProtKB">
        <authorList>
            <consortium name="RefSeq"/>
        </authorList>
    </citation>
    <scope>IDENTIFICATION</scope>
</reference>
<evidence type="ECO:0000313" key="6">
    <source>
        <dbReference type="RefSeq" id="XP_005098393.2"/>
    </source>
</evidence>
<evidence type="ECO:0000313" key="5">
    <source>
        <dbReference type="Proteomes" id="UP000694888"/>
    </source>
</evidence>
<name>A0ABM0JPC3_APLCA</name>
<dbReference type="SUPFAM" id="SSF48403">
    <property type="entry name" value="Ankyrin repeat"/>
    <property type="match status" value="3"/>
</dbReference>
<accession>A0ABM0JPC3</accession>
<dbReference type="PANTHER" id="PTHR24166">
    <property type="entry name" value="ROLLING PEBBLES, ISOFORM B"/>
    <property type="match status" value="1"/>
</dbReference>
<feature type="compositionally biased region" description="Low complexity" evidence="4">
    <location>
        <begin position="524"/>
        <end position="534"/>
    </location>
</feature>
<organism evidence="5 6">
    <name type="scientific">Aplysia californica</name>
    <name type="common">California sea hare</name>
    <dbReference type="NCBI Taxonomy" id="6500"/>
    <lineage>
        <taxon>Eukaryota</taxon>
        <taxon>Metazoa</taxon>
        <taxon>Spiralia</taxon>
        <taxon>Lophotrochozoa</taxon>
        <taxon>Mollusca</taxon>
        <taxon>Gastropoda</taxon>
        <taxon>Heterobranchia</taxon>
        <taxon>Euthyneura</taxon>
        <taxon>Tectipleura</taxon>
        <taxon>Aplysiida</taxon>
        <taxon>Aplysioidea</taxon>
        <taxon>Aplysiidae</taxon>
        <taxon>Aplysia</taxon>
    </lineage>
</organism>
<feature type="repeat" description="ANK" evidence="3">
    <location>
        <begin position="836"/>
        <end position="869"/>
    </location>
</feature>
<dbReference type="GeneID" id="101856804"/>
<feature type="repeat" description="ANK" evidence="3">
    <location>
        <begin position="657"/>
        <end position="689"/>
    </location>
</feature>
<dbReference type="InterPro" id="IPR050889">
    <property type="entry name" value="Dendritic_Spine_Reg/Scaffold"/>
</dbReference>
<feature type="compositionally biased region" description="Basic and acidic residues" evidence="4">
    <location>
        <begin position="713"/>
        <end position="723"/>
    </location>
</feature>
<dbReference type="Proteomes" id="UP000694888">
    <property type="component" value="Unplaced"/>
</dbReference>
<dbReference type="PROSITE" id="PS50297">
    <property type="entry name" value="ANK_REP_REGION"/>
    <property type="match status" value="6"/>
</dbReference>
<feature type="repeat" description="ANK" evidence="3">
    <location>
        <begin position="193"/>
        <end position="225"/>
    </location>
</feature>
<dbReference type="InterPro" id="IPR036770">
    <property type="entry name" value="Ankyrin_rpt-contain_sf"/>
</dbReference>
<dbReference type="Gene3D" id="1.25.40.20">
    <property type="entry name" value="Ankyrin repeat-containing domain"/>
    <property type="match status" value="6"/>
</dbReference>
<gene>
    <name evidence="6" type="primary">LOC101856804</name>
</gene>
<dbReference type="PROSITE" id="PS50088">
    <property type="entry name" value="ANK_REPEAT"/>
    <property type="match status" value="7"/>
</dbReference>
<protein>
    <submittedName>
        <fullName evidence="6">Ankyrin-3</fullName>
    </submittedName>
</protein>
<feature type="region of interest" description="Disordered" evidence="4">
    <location>
        <begin position="903"/>
        <end position="924"/>
    </location>
</feature>